<gene>
    <name evidence="2" type="ORF">TCIL3000_8_3420</name>
</gene>
<organism evidence="2">
    <name type="scientific">Trypanosoma congolense (strain IL3000)</name>
    <dbReference type="NCBI Taxonomy" id="1068625"/>
    <lineage>
        <taxon>Eukaryota</taxon>
        <taxon>Discoba</taxon>
        <taxon>Euglenozoa</taxon>
        <taxon>Kinetoplastea</taxon>
        <taxon>Metakinetoplastina</taxon>
        <taxon>Trypanosomatida</taxon>
        <taxon>Trypanosomatidae</taxon>
        <taxon>Trypanosoma</taxon>
        <taxon>Nannomonas</taxon>
    </lineage>
</organism>
<dbReference type="GO" id="GO:0051536">
    <property type="term" value="F:iron-sulfur cluster binding"/>
    <property type="evidence" value="ECO:0007669"/>
    <property type="project" value="InterPro"/>
</dbReference>
<feature type="domain" description="Succinate dehydogenase/fumarate reductase N-terminal" evidence="1">
    <location>
        <begin position="30"/>
        <end position="128"/>
    </location>
</feature>
<dbReference type="PANTHER" id="PTHR11921:SF29">
    <property type="entry name" value="SUCCINATE DEHYDROGENASE [UBIQUINONE] IRON-SULFUR SUBUNIT, MITOCHONDRIAL"/>
    <property type="match status" value="1"/>
</dbReference>
<proteinExistence type="predicted"/>
<dbReference type="GO" id="GO:0016491">
    <property type="term" value="F:oxidoreductase activity"/>
    <property type="evidence" value="ECO:0007669"/>
    <property type="project" value="InterPro"/>
</dbReference>
<protein>
    <submittedName>
        <fullName evidence="2">Uncharacterized protein TCIL3000_8_3420</fullName>
    </submittedName>
</protein>
<dbReference type="SUPFAM" id="SSF54292">
    <property type="entry name" value="2Fe-2S ferredoxin-like"/>
    <property type="match status" value="1"/>
</dbReference>
<dbReference type="NCBIfam" id="TIGR00384">
    <property type="entry name" value="dhsB"/>
    <property type="match status" value="1"/>
</dbReference>
<sequence length="245" mass="27296">MLRKIPNPYKVSVRRTAFSAPASDSKKAILRLIRFDPQTNKQRVESYEYDKHHDYMVLDLITAVKAHQDPTLAFRASCCEGVCGSCAMNINGINSLACITFSQQVTTVGPLPNFPVIKDFVVDLRHFFRQYAYIRPFVRNVNLERSKLESIVDRYTAITKAIHGAPSEDSAELNVVEKTAGDCKKVTDVGALLLLLDAVCVSGNVTHVVHTLDALQKKGIKLDQDAIKDLIEETLQNHKNHTSAS</sequence>
<name>G0URW1_TRYCI</name>
<reference evidence="2" key="1">
    <citation type="journal article" date="2012" name="Proc. Natl. Acad. Sci. U.S.A.">
        <title>Antigenic diversity is generated by distinct evolutionary mechanisms in African trypanosome species.</title>
        <authorList>
            <person name="Jackson A.P."/>
            <person name="Berry A."/>
            <person name="Aslett M."/>
            <person name="Allison H.C."/>
            <person name="Burton P."/>
            <person name="Vavrova-Anderson J."/>
            <person name="Brown R."/>
            <person name="Browne H."/>
            <person name="Corton N."/>
            <person name="Hauser H."/>
            <person name="Gamble J."/>
            <person name="Gilderthorp R."/>
            <person name="Marcello L."/>
            <person name="McQuillan J."/>
            <person name="Otto T.D."/>
            <person name="Quail M.A."/>
            <person name="Sanders M.J."/>
            <person name="van Tonder A."/>
            <person name="Ginger M.L."/>
            <person name="Field M.C."/>
            <person name="Barry J.D."/>
            <person name="Hertz-Fowler C."/>
            <person name="Berriman M."/>
        </authorList>
    </citation>
    <scope>NUCLEOTIDE SEQUENCE</scope>
    <source>
        <strain evidence="2">IL3000</strain>
    </source>
</reference>
<dbReference type="Pfam" id="PF13085">
    <property type="entry name" value="Fer2_3"/>
    <property type="match status" value="1"/>
</dbReference>
<dbReference type="InterPro" id="IPR012675">
    <property type="entry name" value="Beta-grasp_dom_sf"/>
</dbReference>
<dbReference type="InterPro" id="IPR050573">
    <property type="entry name" value="SDH/FRD_Iron-Sulfur"/>
</dbReference>
<dbReference type="PANTHER" id="PTHR11921">
    <property type="entry name" value="SUCCINATE DEHYDROGENASE IRON-SULFUR PROTEIN"/>
    <property type="match status" value="1"/>
</dbReference>
<dbReference type="FunFam" id="3.10.20.30:FF:000035">
    <property type="entry name" value="Electron transfer protein, putative"/>
    <property type="match status" value="1"/>
</dbReference>
<evidence type="ECO:0000313" key="2">
    <source>
        <dbReference type="EMBL" id="CCC92123.1"/>
    </source>
</evidence>
<dbReference type="GO" id="GO:0009055">
    <property type="term" value="F:electron transfer activity"/>
    <property type="evidence" value="ECO:0007669"/>
    <property type="project" value="InterPro"/>
</dbReference>
<dbReference type="VEuPathDB" id="TriTrypDB:TcIL3000_8_3420"/>
<dbReference type="AlphaFoldDB" id="G0URW1"/>
<dbReference type="InterPro" id="IPR036010">
    <property type="entry name" value="2Fe-2S_ferredoxin-like_sf"/>
</dbReference>
<accession>G0URW1</accession>
<dbReference type="GO" id="GO:0006099">
    <property type="term" value="P:tricarboxylic acid cycle"/>
    <property type="evidence" value="ECO:0007669"/>
    <property type="project" value="InterPro"/>
</dbReference>
<dbReference type="InterPro" id="IPR004489">
    <property type="entry name" value="Succ_DH/fum_Rdtase_Fe-S"/>
</dbReference>
<dbReference type="GO" id="GO:0022904">
    <property type="term" value="P:respiratory electron transport chain"/>
    <property type="evidence" value="ECO:0007669"/>
    <property type="project" value="TreeGrafter"/>
</dbReference>
<dbReference type="InterPro" id="IPR025192">
    <property type="entry name" value="Succ_DH/fum_Rdtase_N"/>
</dbReference>
<evidence type="ECO:0000259" key="1">
    <source>
        <dbReference type="Pfam" id="PF13085"/>
    </source>
</evidence>
<dbReference type="EMBL" id="HE575321">
    <property type="protein sequence ID" value="CCC92123.1"/>
    <property type="molecule type" value="Genomic_DNA"/>
</dbReference>
<dbReference type="Gene3D" id="3.10.20.30">
    <property type="match status" value="1"/>
</dbReference>